<evidence type="ECO:0000256" key="5">
    <source>
        <dbReference type="ARBA" id="ARBA00023277"/>
    </source>
</evidence>
<keyword evidence="5" id="KW-0119">Carbohydrate metabolism</keyword>
<proteinExistence type="inferred from homology"/>
<evidence type="ECO:0000256" key="2">
    <source>
        <dbReference type="ARBA" id="ARBA00022676"/>
    </source>
</evidence>
<accession>A0A9R0TJA9</accession>
<comment type="similarity">
    <text evidence="1">Belongs to the glycosyltransferase GT106 family.</text>
</comment>
<dbReference type="Gramene" id="TRITD5Av1G076040.4">
    <property type="protein sequence ID" value="TRITD5Av1G076040.4"/>
    <property type="gene ID" value="TRITD5Av1G076040"/>
</dbReference>
<keyword evidence="4" id="KW-0294">Fucose metabolism</keyword>
<keyword evidence="8" id="KW-1185">Reference proteome</keyword>
<dbReference type="PANTHER" id="PTHR31288:SF36">
    <property type="entry name" value="O-FUCOSYLTRANSFERASE FAMILY PROTEIN"/>
    <property type="match status" value="1"/>
</dbReference>
<dbReference type="Pfam" id="PF10250">
    <property type="entry name" value="O-FucT"/>
    <property type="match status" value="2"/>
</dbReference>
<organism evidence="7 8">
    <name type="scientific">Triticum turgidum subsp. durum</name>
    <name type="common">Durum wheat</name>
    <name type="synonym">Triticum durum</name>
    <dbReference type="NCBI Taxonomy" id="4567"/>
    <lineage>
        <taxon>Eukaryota</taxon>
        <taxon>Viridiplantae</taxon>
        <taxon>Streptophyta</taxon>
        <taxon>Embryophyta</taxon>
        <taxon>Tracheophyta</taxon>
        <taxon>Spermatophyta</taxon>
        <taxon>Magnoliopsida</taxon>
        <taxon>Liliopsida</taxon>
        <taxon>Poales</taxon>
        <taxon>Poaceae</taxon>
        <taxon>BOP clade</taxon>
        <taxon>Pooideae</taxon>
        <taxon>Triticodae</taxon>
        <taxon>Triticeae</taxon>
        <taxon>Triticinae</taxon>
        <taxon>Triticum</taxon>
    </lineage>
</organism>
<evidence type="ECO:0000313" key="7">
    <source>
        <dbReference type="EMBL" id="VAI14975.1"/>
    </source>
</evidence>
<dbReference type="AlphaFoldDB" id="A0A9R0TJA9"/>
<evidence type="ECO:0000256" key="6">
    <source>
        <dbReference type="ARBA" id="ARBA00030350"/>
    </source>
</evidence>
<keyword evidence="3" id="KW-0808">Transferase</keyword>
<dbReference type="InterPro" id="IPR019378">
    <property type="entry name" value="GDP-Fuc_O-FucTrfase"/>
</dbReference>
<dbReference type="PANTHER" id="PTHR31288">
    <property type="entry name" value="O-FUCOSYLTRANSFERASE FAMILY PROTEIN"/>
    <property type="match status" value="1"/>
</dbReference>
<evidence type="ECO:0000256" key="4">
    <source>
        <dbReference type="ARBA" id="ARBA00023253"/>
    </source>
</evidence>
<dbReference type="Proteomes" id="UP000324705">
    <property type="component" value="Chromosome 5A"/>
</dbReference>
<dbReference type="InterPro" id="IPR024709">
    <property type="entry name" value="FucosylTrfase_pln"/>
</dbReference>
<keyword evidence="2" id="KW-0328">Glycosyltransferase</keyword>
<evidence type="ECO:0000313" key="8">
    <source>
        <dbReference type="Proteomes" id="UP000324705"/>
    </source>
</evidence>
<evidence type="ECO:0000256" key="3">
    <source>
        <dbReference type="ARBA" id="ARBA00022679"/>
    </source>
</evidence>
<name>A0A9R0TJA9_TRITD</name>
<dbReference type="EMBL" id="LT934119">
    <property type="protein sequence ID" value="VAI14975.1"/>
    <property type="molecule type" value="Genomic_DNA"/>
</dbReference>
<gene>
    <name evidence="7" type="ORF">TRITD_5Av1G076040</name>
</gene>
<sequence>MRTKAYSSPDHYVQKVLPKLMELGVVRIAPFSNRLAQSVPSNIQALRCLVNYEALRFAEPIRVLADDMVVRMMKRSSLAGGKYVSVHLRFEEVGMMLRGMGFDNTTFLYVASGKIYNAAKYMAPLGQMFPLLQTKDTLALSEELAKFEGYSSRLAALDYTICVQSEVFVTTQGGNFPHFLMGHRRYLLGGNAKTIKPDKRKLVLSFDDPNIRWSRFKHHMLEILHHSDIRGIAFRKPNDSIYTFPMPDCMCQQDGI</sequence>
<reference evidence="7 8" key="1">
    <citation type="submission" date="2017-09" db="EMBL/GenBank/DDBJ databases">
        <authorList>
            <consortium name="International Durum Wheat Genome Sequencing Consortium (IDWGSC)"/>
            <person name="Milanesi L."/>
        </authorList>
    </citation>
    <scope>NUCLEOTIDE SEQUENCE [LARGE SCALE GENOMIC DNA]</scope>
    <source>
        <strain evidence="8">cv. Svevo</strain>
    </source>
</reference>
<dbReference type="GO" id="GO:0006004">
    <property type="term" value="P:fucose metabolic process"/>
    <property type="evidence" value="ECO:0007669"/>
    <property type="project" value="UniProtKB-KW"/>
</dbReference>
<protein>
    <recommendedName>
        <fullName evidence="6">O-fucosyltransferase family protein</fullName>
    </recommendedName>
</protein>
<dbReference type="GO" id="GO:0016757">
    <property type="term" value="F:glycosyltransferase activity"/>
    <property type="evidence" value="ECO:0007669"/>
    <property type="project" value="UniProtKB-KW"/>
</dbReference>
<evidence type="ECO:0000256" key="1">
    <source>
        <dbReference type="ARBA" id="ARBA00007737"/>
    </source>
</evidence>